<dbReference type="Pfam" id="PF23241">
    <property type="entry name" value="HAT_PRP39_C"/>
    <property type="match status" value="1"/>
</dbReference>
<evidence type="ECO:0000256" key="5">
    <source>
        <dbReference type="ARBA" id="ARBA00023242"/>
    </source>
</evidence>
<dbReference type="GO" id="GO:0030627">
    <property type="term" value="F:pre-mRNA 5'-splice site binding"/>
    <property type="evidence" value="ECO:0007669"/>
    <property type="project" value="TreeGrafter"/>
</dbReference>
<dbReference type="FunFam" id="1.25.40.10:FF:000451">
    <property type="entry name" value="mRNA splicing protein (Prp39), putative"/>
    <property type="match status" value="1"/>
</dbReference>
<evidence type="ECO:0000256" key="1">
    <source>
        <dbReference type="ARBA" id="ARBA00004123"/>
    </source>
</evidence>
<sequence>MSDFNNYGGSEEEYASVRKFAAETETNPDNFESWENLIKACEALDGGLNRNSSPQALSTIRDAYDRLLLKFPLFFGYWKKYADLEFNIAGPESAEMVYERGCASITNSVDLWTDYCSFKMETTHDPTLVRDIALKHHDFGCTPVKSSAAHYRPCLMTLLICTLRPITLRRAPTVVSTGDLEFDFYTPRGPPPLCVLTLLCSHTRQTLTPVSSLLTWLHRLFERGATFAGLDFLAHPFWDKYIEYEERQEAQDRIFAIHARIIRIPLHQYARYYERFRTLSHTQPLTEVVSADILAKFQAEVAAEAAAYGGAERPELEVERDVRGKIDAMYYEVFTQTQNEVSKRWTYESENKRPYFHVTELEHSQLNNWRKYLDFEEAEGDFNRIVSLYERCLVTCAFYDEFWYRYARWMAEQSGKDEEVRNIYIRASTLFVPISRPGIRMQWAYFEESCGRVDIALDIHAAILTKLPDCVEVIISWANLERRQNGTEAAIQVLKDQIDAPTVDLYTKAALVAEWAILLWKGKNSTEEARAVFLKNVQWYADSRTFWDKWFQLELEQATPDKDAETQQAERIKHVFDEFRSRSRLPAPVKRELAQVYMNYLVQRGGKDAMKEFLAVDRQMFGSVNHATSQETEGFQLTLSHRPASVATASKSATGAKENGASLGELDAASQLKAQTRYLNFYEAHPEANTEAQGSADFN</sequence>
<comment type="subcellular location">
    <subcellularLocation>
        <location evidence="1">Nucleus</location>
    </subcellularLocation>
</comment>
<evidence type="ECO:0000256" key="2">
    <source>
        <dbReference type="ARBA" id="ARBA00022664"/>
    </source>
</evidence>
<dbReference type="SMART" id="SM00386">
    <property type="entry name" value="HAT"/>
    <property type="match status" value="7"/>
</dbReference>
<evidence type="ECO:0000313" key="7">
    <source>
        <dbReference type="EMBL" id="PON21601.1"/>
    </source>
</evidence>
<comment type="similarity">
    <text evidence="6">Belongs to the PRP39 family.</text>
</comment>
<dbReference type="STRING" id="398673.A0A2P4ZBI7"/>
<gene>
    <name evidence="7" type="ORF">TGAM01_v209490</name>
</gene>
<name>A0A2P4ZBI7_9HYPO</name>
<dbReference type="GeneID" id="29987978"/>
<dbReference type="Proteomes" id="UP000054821">
    <property type="component" value="Unassembled WGS sequence"/>
</dbReference>
<keyword evidence="2" id="KW-0507">mRNA processing</keyword>
<dbReference type="GO" id="GO:0000395">
    <property type="term" value="P:mRNA 5'-splice site recognition"/>
    <property type="evidence" value="ECO:0007669"/>
    <property type="project" value="TreeGrafter"/>
</dbReference>
<evidence type="ECO:0000313" key="8">
    <source>
        <dbReference type="Proteomes" id="UP000054821"/>
    </source>
</evidence>
<comment type="caution">
    <text evidence="7">The sequence shown here is derived from an EMBL/GenBank/DDBJ whole genome shotgun (WGS) entry which is preliminary data.</text>
</comment>
<organism evidence="7 8">
    <name type="scientific">Trichoderma gamsii</name>
    <dbReference type="NCBI Taxonomy" id="398673"/>
    <lineage>
        <taxon>Eukaryota</taxon>
        <taxon>Fungi</taxon>
        <taxon>Dikarya</taxon>
        <taxon>Ascomycota</taxon>
        <taxon>Pezizomycotina</taxon>
        <taxon>Sordariomycetes</taxon>
        <taxon>Hypocreomycetidae</taxon>
        <taxon>Hypocreales</taxon>
        <taxon>Hypocreaceae</taxon>
        <taxon>Trichoderma</taxon>
    </lineage>
</organism>
<evidence type="ECO:0000256" key="6">
    <source>
        <dbReference type="ARBA" id="ARBA00038019"/>
    </source>
</evidence>
<protein>
    <recommendedName>
        <fullName evidence="9">Pre-mRNA-processing factor 39</fullName>
    </recommendedName>
</protein>
<keyword evidence="4" id="KW-0508">mRNA splicing</keyword>
<dbReference type="InterPro" id="IPR011990">
    <property type="entry name" value="TPR-like_helical_dom_sf"/>
</dbReference>
<proteinExistence type="inferred from homology"/>
<dbReference type="GO" id="GO:0071004">
    <property type="term" value="C:U2-type prespliceosome"/>
    <property type="evidence" value="ECO:0007669"/>
    <property type="project" value="TreeGrafter"/>
</dbReference>
<dbReference type="InterPro" id="IPR003107">
    <property type="entry name" value="HAT"/>
</dbReference>
<accession>A0A2P4ZBI7</accession>
<dbReference type="InterPro" id="IPR059164">
    <property type="entry name" value="HAT_PRP39_C"/>
</dbReference>
<dbReference type="EMBL" id="JPDN02000047">
    <property type="protein sequence ID" value="PON21601.1"/>
    <property type="molecule type" value="Genomic_DNA"/>
</dbReference>
<evidence type="ECO:0000256" key="4">
    <source>
        <dbReference type="ARBA" id="ARBA00023187"/>
    </source>
</evidence>
<dbReference type="PANTHER" id="PTHR17204:SF5">
    <property type="entry name" value="PRE-MRNA-PROCESSING FACTOR 39"/>
    <property type="match status" value="1"/>
</dbReference>
<dbReference type="AlphaFoldDB" id="A0A2P4ZBI7"/>
<dbReference type="Pfam" id="PF23240">
    <property type="entry name" value="HAT_PRP39_N"/>
    <property type="match status" value="2"/>
</dbReference>
<dbReference type="Gene3D" id="1.25.40.10">
    <property type="entry name" value="Tetratricopeptide repeat domain"/>
    <property type="match status" value="3"/>
</dbReference>
<dbReference type="SUPFAM" id="SSF48452">
    <property type="entry name" value="TPR-like"/>
    <property type="match status" value="2"/>
</dbReference>
<dbReference type="GO" id="GO:0005685">
    <property type="term" value="C:U1 snRNP"/>
    <property type="evidence" value="ECO:0007669"/>
    <property type="project" value="TreeGrafter"/>
</dbReference>
<keyword evidence="3" id="KW-0677">Repeat</keyword>
<evidence type="ECO:0008006" key="9">
    <source>
        <dbReference type="Google" id="ProtNLM"/>
    </source>
</evidence>
<keyword evidence="8" id="KW-1185">Reference proteome</keyword>
<dbReference type="PANTHER" id="PTHR17204">
    <property type="entry name" value="PRE-MRNA PROCESSING PROTEIN PRP39-RELATED"/>
    <property type="match status" value="1"/>
</dbReference>
<evidence type="ECO:0000256" key="3">
    <source>
        <dbReference type="ARBA" id="ARBA00022737"/>
    </source>
</evidence>
<dbReference type="GO" id="GO:0000243">
    <property type="term" value="C:commitment complex"/>
    <property type="evidence" value="ECO:0007669"/>
    <property type="project" value="TreeGrafter"/>
</dbReference>
<keyword evidence="5" id="KW-0539">Nucleus</keyword>
<reference evidence="7 8" key="1">
    <citation type="journal article" date="2016" name="Genome Announc.">
        <title>Draft Whole-Genome Sequence of Trichoderma gamsii T6085, a Promising Biocontrol Agent of Fusarium Head Blight on Wheat.</title>
        <authorList>
            <person name="Baroncelli R."/>
            <person name="Zapparata A."/>
            <person name="Piaggeschi G."/>
            <person name="Sarrocco S."/>
            <person name="Vannacci G."/>
        </authorList>
    </citation>
    <scope>NUCLEOTIDE SEQUENCE [LARGE SCALE GENOMIC DNA]</scope>
    <source>
        <strain evidence="7 8">T6085</strain>
    </source>
</reference>
<dbReference type="RefSeq" id="XP_018658933.1">
    <property type="nucleotide sequence ID" value="XM_018807895.1"/>
</dbReference>